<dbReference type="Proteomes" id="UP000035425">
    <property type="component" value="Unassembled WGS sequence"/>
</dbReference>
<dbReference type="PANTHER" id="PTHR48098">
    <property type="entry name" value="ENTEROCHELIN ESTERASE-RELATED"/>
    <property type="match status" value="1"/>
</dbReference>
<reference evidence="2 3" key="1">
    <citation type="submission" date="2014-12" db="EMBL/GenBank/DDBJ databases">
        <title>Frankia sp. BMG5.1 draft genome.</title>
        <authorList>
            <person name="Gtari M."/>
            <person name="Ghodhbane-Gtari F."/>
            <person name="Nouioui I."/>
            <person name="Ktari A."/>
            <person name="Hezbri K."/>
            <person name="Mimouni W."/>
            <person name="Sbissi I."/>
            <person name="Ayari A."/>
            <person name="Yamanaka T."/>
            <person name="Normand P."/>
            <person name="Tisa L.S."/>
            <person name="Boudabous A."/>
        </authorList>
    </citation>
    <scope>NUCLEOTIDE SEQUENCE [LARGE SCALE GENOMIC DNA]</scope>
    <source>
        <strain evidence="2 3">BMG5.1</strain>
    </source>
</reference>
<dbReference type="InterPro" id="IPR000801">
    <property type="entry name" value="Esterase-like"/>
</dbReference>
<evidence type="ECO:0000313" key="2">
    <source>
        <dbReference type="EMBL" id="KLL10039.1"/>
    </source>
</evidence>
<dbReference type="Pfam" id="PF00756">
    <property type="entry name" value="Esterase"/>
    <property type="match status" value="1"/>
</dbReference>
<evidence type="ECO:0000256" key="1">
    <source>
        <dbReference type="SAM" id="Phobius"/>
    </source>
</evidence>
<dbReference type="EMBL" id="JWIO01000045">
    <property type="protein sequence ID" value="KLL10039.1"/>
    <property type="molecule type" value="Genomic_DNA"/>
</dbReference>
<keyword evidence="3" id="KW-1185">Reference proteome</keyword>
<dbReference type="Gene3D" id="3.40.50.1820">
    <property type="entry name" value="alpha/beta hydrolase"/>
    <property type="match status" value="1"/>
</dbReference>
<evidence type="ECO:0000313" key="3">
    <source>
        <dbReference type="Proteomes" id="UP000035425"/>
    </source>
</evidence>
<keyword evidence="1" id="KW-0812">Transmembrane</keyword>
<dbReference type="InterPro" id="IPR029058">
    <property type="entry name" value="AB_hydrolase_fold"/>
</dbReference>
<gene>
    <name evidence="2" type="ORF">FrCorBMG51_20520</name>
</gene>
<dbReference type="SUPFAM" id="SSF53474">
    <property type="entry name" value="alpha/beta-Hydrolases"/>
    <property type="match status" value="1"/>
</dbReference>
<comment type="caution">
    <text evidence="2">The sequence shown here is derived from an EMBL/GenBank/DDBJ whole genome shotgun (WGS) entry which is preliminary data.</text>
</comment>
<protein>
    <submittedName>
        <fullName evidence="2">Esterase</fullName>
    </submittedName>
</protein>
<accession>A0ABR5F012</accession>
<name>A0ABR5F012_9ACTN</name>
<keyword evidence="1" id="KW-1133">Transmembrane helix</keyword>
<feature type="transmembrane region" description="Helical" evidence="1">
    <location>
        <begin position="47"/>
        <end position="68"/>
    </location>
</feature>
<proteinExistence type="predicted"/>
<keyword evidence="1" id="KW-0472">Membrane</keyword>
<feature type="transmembrane region" description="Helical" evidence="1">
    <location>
        <begin position="15"/>
        <end position="35"/>
    </location>
</feature>
<dbReference type="InterPro" id="IPR050583">
    <property type="entry name" value="Mycobacterial_A85_antigen"/>
</dbReference>
<sequence>MTGAGLGSLAIIGKWFLLSLAGLTAICGAGCALLARRERAVSVGLGSLALLLTLATVADLVNAHYGYLPRFDDVIGVQSWPTASAHEIVGQAPRPHPDGSVVGLPVTGVHSGFGTQEALVYFPPQYFTESHTRFPVVYLLHGSPGVPVDWYRGGQAAQVGAMLAHDGQPAILVAPRLSHGWLDDSECVDRPGEHVETYLVDDVIPTVDARLRTIPDRADRILAGMSAGGYCALNLGLRHRDLIATIVDMSGMTRPTHDGGMAGLFGNRPDLAFVAAANTPALYALALLPDPPMRVWLDCGRGDRESLDDTRNMALTLSRRPGFTTVLRLRPGGHDFNVWRPALRDGLQWAVPTASPASTDRHTRVLQHLHARVAAA</sequence>
<organism evidence="2 3">
    <name type="scientific">Protofrankia coriariae</name>
    <dbReference type="NCBI Taxonomy" id="1562887"/>
    <lineage>
        <taxon>Bacteria</taxon>
        <taxon>Bacillati</taxon>
        <taxon>Actinomycetota</taxon>
        <taxon>Actinomycetes</taxon>
        <taxon>Frankiales</taxon>
        <taxon>Frankiaceae</taxon>
        <taxon>Protofrankia</taxon>
    </lineage>
</organism>